<name>A0AAD8ICX8_9APIA</name>
<feature type="compositionally biased region" description="Basic and acidic residues" evidence="2">
    <location>
        <begin position="108"/>
        <end position="126"/>
    </location>
</feature>
<dbReference type="InterPro" id="IPR002483">
    <property type="entry name" value="PWI_dom"/>
</dbReference>
<feature type="region of interest" description="Disordered" evidence="2">
    <location>
        <begin position="164"/>
        <end position="184"/>
    </location>
</feature>
<keyword evidence="1" id="KW-0694">RNA-binding</keyword>
<dbReference type="FunFam" id="1.20.1390.10:FF:000005">
    <property type="entry name" value="RNA binding (RRM/RBD/RNP motifs) family protein"/>
    <property type="match status" value="1"/>
</dbReference>
<dbReference type="SMART" id="SM00360">
    <property type="entry name" value="RRM"/>
    <property type="match status" value="1"/>
</dbReference>
<organism evidence="4 5">
    <name type="scientific">Heracleum sosnowskyi</name>
    <dbReference type="NCBI Taxonomy" id="360622"/>
    <lineage>
        <taxon>Eukaryota</taxon>
        <taxon>Viridiplantae</taxon>
        <taxon>Streptophyta</taxon>
        <taxon>Embryophyta</taxon>
        <taxon>Tracheophyta</taxon>
        <taxon>Spermatophyta</taxon>
        <taxon>Magnoliopsida</taxon>
        <taxon>eudicotyledons</taxon>
        <taxon>Gunneridae</taxon>
        <taxon>Pentapetalae</taxon>
        <taxon>asterids</taxon>
        <taxon>campanulids</taxon>
        <taxon>Apiales</taxon>
        <taxon>Apiaceae</taxon>
        <taxon>Apioideae</taxon>
        <taxon>apioid superclade</taxon>
        <taxon>Tordylieae</taxon>
        <taxon>Tordyliinae</taxon>
        <taxon>Heracleum</taxon>
    </lineage>
</organism>
<keyword evidence="5" id="KW-1185">Reference proteome</keyword>
<dbReference type="CDD" id="cd00590">
    <property type="entry name" value="RRM_SF"/>
    <property type="match status" value="1"/>
</dbReference>
<dbReference type="GO" id="GO:0043488">
    <property type="term" value="P:regulation of mRNA stability"/>
    <property type="evidence" value="ECO:0007669"/>
    <property type="project" value="InterPro"/>
</dbReference>
<dbReference type="InterPro" id="IPR040366">
    <property type="entry name" value="Nab2/ZC3H14"/>
</dbReference>
<dbReference type="GO" id="GO:0005737">
    <property type="term" value="C:cytoplasm"/>
    <property type="evidence" value="ECO:0007669"/>
    <property type="project" value="TreeGrafter"/>
</dbReference>
<feature type="region of interest" description="Disordered" evidence="2">
    <location>
        <begin position="101"/>
        <end position="131"/>
    </location>
</feature>
<dbReference type="SUPFAM" id="SSF54928">
    <property type="entry name" value="RNA-binding domain, RBD"/>
    <property type="match status" value="1"/>
</dbReference>
<sequence>MDQSDDLTFRVNFGGDGVAKLRDRVKEKLKEFMGDYTDDTLVEYVIVLLKNGRRKVEAKNELNVFLGADSDSFVSWLWDHLEKHIDLYVQPKEVKTKSTIKEQAQNLDSHHMDAEHEREKPNELSRNRHGRGWKSLVKDAVETPPLRSVVTANIHVDEDAHMKVSHLKRSSPPRPVVQRKRRRPDEKLHIKKDDVSKTLINAPRRLLQSAVRDALGSPTSARLSTEPSFKRIRSVVSTSVGDSSLVDCTQSIQSVARVPDATMAVAIKAVAEAAKDVVKVRSSGNVFDRLGRGMDVLDTSAHMAESREVLAEAVEEYGGYDYFPEEKRTTHLQRSDFDERYSKKRTVLESYPRNASDFVSDNELYEGGRLINHNGTDVSDSGASVGNKDDSLLVQYSVASKADQSTFNLRKDQYQSVADNNSTVNISVNVNTWKPPQYRGASPVSSRKIVQRSDARADKLYSHPVKENKNPIAVGNGNAIPAADGQRESQKELSPTTGTYAAGLPAEDVESRTIFISNVHFAANKDSLSRHFNKFGDVLKVIIVTDAATGQPKGSAFVEFTSREAAEQALSLNGTSFMSRILKVVMKSAAPPEPAPVMTFPRISRGSMFTASRFGRVPFPRGIPGSFRARLPIKSGARSFQWKRGAQMASDTPSVSDISVPSTNAPRSLTYIRTEAKANANSSIV</sequence>
<accession>A0AAD8ICX8</accession>
<dbReference type="Gene3D" id="1.20.1390.10">
    <property type="entry name" value="PWI domain"/>
    <property type="match status" value="1"/>
</dbReference>
<protein>
    <submittedName>
        <fullName evidence="4">PWI domain, nucleotide-binding alpha-beta plait domain-containing protein</fullName>
    </submittedName>
</protein>
<reference evidence="4" key="2">
    <citation type="submission" date="2023-05" db="EMBL/GenBank/DDBJ databases">
        <authorList>
            <person name="Schelkunov M.I."/>
        </authorList>
    </citation>
    <scope>NUCLEOTIDE SEQUENCE</scope>
    <source>
        <strain evidence="4">Hsosn_3</strain>
        <tissue evidence="4">Leaf</tissue>
    </source>
</reference>
<feature type="compositionally biased region" description="Basic residues" evidence="2">
    <location>
        <begin position="164"/>
        <end position="182"/>
    </location>
</feature>
<dbReference type="Gene3D" id="3.30.70.330">
    <property type="match status" value="1"/>
</dbReference>
<dbReference type="InterPro" id="IPR012677">
    <property type="entry name" value="Nucleotide-bd_a/b_plait_sf"/>
</dbReference>
<evidence type="ECO:0000256" key="1">
    <source>
        <dbReference type="PROSITE-ProRule" id="PRU00176"/>
    </source>
</evidence>
<dbReference type="Pfam" id="PF00076">
    <property type="entry name" value="RRM_1"/>
    <property type="match status" value="1"/>
</dbReference>
<dbReference type="GO" id="GO:0008143">
    <property type="term" value="F:poly(A) binding"/>
    <property type="evidence" value="ECO:0007669"/>
    <property type="project" value="InterPro"/>
</dbReference>
<evidence type="ECO:0000259" key="3">
    <source>
        <dbReference type="PROSITE" id="PS50102"/>
    </source>
</evidence>
<proteinExistence type="predicted"/>
<feature type="region of interest" description="Disordered" evidence="2">
    <location>
        <begin position="467"/>
        <end position="501"/>
    </location>
</feature>
<comment type="caution">
    <text evidence="4">The sequence shown here is derived from an EMBL/GenBank/DDBJ whole genome shotgun (WGS) entry which is preliminary data.</text>
</comment>
<dbReference type="GO" id="GO:0005634">
    <property type="term" value="C:nucleus"/>
    <property type="evidence" value="ECO:0007669"/>
    <property type="project" value="TreeGrafter"/>
</dbReference>
<evidence type="ECO:0000256" key="2">
    <source>
        <dbReference type="SAM" id="MobiDB-lite"/>
    </source>
</evidence>
<dbReference type="AlphaFoldDB" id="A0AAD8ICX8"/>
<evidence type="ECO:0000313" key="4">
    <source>
        <dbReference type="EMBL" id="KAK1382754.1"/>
    </source>
</evidence>
<dbReference type="Proteomes" id="UP001237642">
    <property type="component" value="Unassembled WGS sequence"/>
</dbReference>
<dbReference type="InterPro" id="IPR000504">
    <property type="entry name" value="RRM_dom"/>
</dbReference>
<feature type="domain" description="RRM" evidence="3">
    <location>
        <begin position="512"/>
        <end position="589"/>
    </location>
</feature>
<dbReference type="PANTHER" id="PTHR14738:SF32">
    <property type="entry name" value="RNA BINDING (RRM_RBD_RNP MOTIFS) FAMILY PROTEIN"/>
    <property type="match status" value="1"/>
</dbReference>
<dbReference type="Pfam" id="PF01480">
    <property type="entry name" value="PWI"/>
    <property type="match status" value="1"/>
</dbReference>
<gene>
    <name evidence="4" type="ORF">POM88_020489</name>
</gene>
<reference evidence="4" key="1">
    <citation type="submission" date="2023-02" db="EMBL/GenBank/DDBJ databases">
        <title>Genome of toxic invasive species Heracleum sosnowskyi carries increased number of genes despite the absence of recent whole-genome duplications.</title>
        <authorList>
            <person name="Schelkunov M."/>
            <person name="Shtratnikova V."/>
            <person name="Makarenko M."/>
            <person name="Klepikova A."/>
            <person name="Omelchenko D."/>
            <person name="Novikova G."/>
            <person name="Obukhova E."/>
            <person name="Bogdanov V."/>
            <person name="Penin A."/>
            <person name="Logacheva M."/>
        </authorList>
    </citation>
    <scope>NUCLEOTIDE SEQUENCE</scope>
    <source>
        <strain evidence="4">Hsosn_3</strain>
        <tissue evidence="4">Leaf</tissue>
    </source>
</reference>
<evidence type="ECO:0000313" key="5">
    <source>
        <dbReference type="Proteomes" id="UP001237642"/>
    </source>
</evidence>
<dbReference type="InterPro" id="IPR035979">
    <property type="entry name" value="RBD_domain_sf"/>
</dbReference>
<dbReference type="PANTHER" id="PTHR14738">
    <property type="entry name" value="ZINC FINGER CCCH DOMAIN-CONTAINING PROTEIN 14"/>
    <property type="match status" value="1"/>
</dbReference>
<dbReference type="EMBL" id="JAUIZM010000005">
    <property type="protein sequence ID" value="KAK1382754.1"/>
    <property type="molecule type" value="Genomic_DNA"/>
</dbReference>
<dbReference type="PROSITE" id="PS50102">
    <property type="entry name" value="RRM"/>
    <property type="match status" value="1"/>
</dbReference>